<evidence type="ECO:0000256" key="2">
    <source>
        <dbReference type="ARBA" id="ARBA00022475"/>
    </source>
</evidence>
<dbReference type="OrthoDB" id="9793824at2"/>
<feature type="compositionally biased region" description="Pro residues" evidence="6">
    <location>
        <begin position="1"/>
        <end position="15"/>
    </location>
</feature>
<keyword evidence="5 7" id="KW-0472">Membrane</keyword>
<dbReference type="InterPro" id="IPR051791">
    <property type="entry name" value="Pra-immunoreactive"/>
</dbReference>
<evidence type="ECO:0000256" key="7">
    <source>
        <dbReference type="SAM" id="Phobius"/>
    </source>
</evidence>
<comment type="caution">
    <text evidence="9">The sequence shown here is derived from an EMBL/GenBank/DDBJ whole genome shotgun (WGS) entry which is preliminary data.</text>
</comment>
<evidence type="ECO:0000256" key="3">
    <source>
        <dbReference type="ARBA" id="ARBA00022692"/>
    </source>
</evidence>
<feature type="region of interest" description="Disordered" evidence="6">
    <location>
        <begin position="1"/>
        <end position="28"/>
    </location>
</feature>
<feature type="transmembrane region" description="Helical" evidence="7">
    <location>
        <begin position="50"/>
        <end position="73"/>
    </location>
</feature>
<evidence type="ECO:0000256" key="6">
    <source>
        <dbReference type="SAM" id="MobiDB-lite"/>
    </source>
</evidence>
<reference evidence="9 10" key="1">
    <citation type="submission" date="2019-01" db="EMBL/GenBank/DDBJ databases">
        <title>Nocardioides guangzhouensis sp. nov., an actinobacterium isolated from soil.</title>
        <authorList>
            <person name="Fu Y."/>
            <person name="Cai Y."/>
            <person name="Lin Z."/>
            <person name="Chen P."/>
        </authorList>
    </citation>
    <scope>NUCLEOTIDE SEQUENCE [LARGE SCALE GENOMIC DNA]</scope>
    <source>
        <strain evidence="9 10">130</strain>
    </source>
</reference>
<dbReference type="Pfam" id="PF06271">
    <property type="entry name" value="RDD"/>
    <property type="match status" value="1"/>
</dbReference>
<proteinExistence type="predicted"/>
<evidence type="ECO:0000259" key="8">
    <source>
        <dbReference type="Pfam" id="PF06271"/>
    </source>
</evidence>
<dbReference type="EMBL" id="SDKM01000055">
    <property type="protein sequence ID" value="RYP82050.1"/>
    <property type="molecule type" value="Genomic_DNA"/>
</dbReference>
<dbReference type="PANTHER" id="PTHR36115:SF6">
    <property type="entry name" value="PROLINE-RICH ANTIGEN HOMOLOG"/>
    <property type="match status" value="1"/>
</dbReference>
<dbReference type="Proteomes" id="UP000295198">
    <property type="component" value="Unassembled WGS sequence"/>
</dbReference>
<dbReference type="InterPro" id="IPR010432">
    <property type="entry name" value="RDD"/>
</dbReference>
<evidence type="ECO:0000313" key="10">
    <source>
        <dbReference type="Proteomes" id="UP000295198"/>
    </source>
</evidence>
<dbReference type="GO" id="GO:0005886">
    <property type="term" value="C:plasma membrane"/>
    <property type="evidence" value="ECO:0007669"/>
    <property type="project" value="UniProtKB-SubCell"/>
</dbReference>
<dbReference type="PANTHER" id="PTHR36115">
    <property type="entry name" value="PROLINE-RICH ANTIGEN HOMOLOG-RELATED"/>
    <property type="match status" value="1"/>
</dbReference>
<accession>A0A4Q4Z317</accession>
<keyword evidence="4 7" id="KW-1133">Transmembrane helix</keyword>
<feature type="domain" description="RDD" evidence="8">
    <location>
        <begin position="40"/>
        <end position="178"/>
    </location>
</feature>
<evidence type="ECO:0000256" key="4">
    <source>
        <dbReference type="ARBA" id="ARBA00022989"/>
    </source>
</evidence>
<name>A0A4Q4Z317_9ACTN</name>
<keyword evidence="10" id="KW-1185">Reference proteome</keyword>
<dbReference type="RefSeq" id="WP_134720754.1">
    <property type="nucleotide sequence ID" value="NZ_SDKM01000055.1"/>
</dbReference>
<keyword evidence="2" id="KW-1003">Cell membrane</keyword>
<protein>
    <submittedName>
        <fullName evidence="9">RDD family protein</fullName>
    </submittedName>
</protein>
<evidence type="ECO:0000313" key="9">
    <source>
        <dbReference type="EMBL" id="RYP82050.1"/>
    </source>
</evidence>
<dbReference type="AlphaFoldDB" id="A0A4Q4Z317"/>
<organism evidence="9 10">
    <name type="scientific">Nocardioides guangzhouensis</name>
    <dbReference type="NCBI Taxonomy" id="2497878"/>
    <lineage>
        <taxon>Bacteria</taxon>
        <taxon>Bacillati</taxon>
        <taxon>Actinomycetota</taxon>
        <taxon>Actinomycetes</taxon>
        <taxon>Propionibacteriales</taxon>
        <taxon>Nocardioidaceae</taxon>
        <taxon>Nocardioides</taxon>
    </lineage>
</organism>
<gene>
    <name evidence="9" type="ORF">EKO23_22630</name>
</gene>
<evidence type="ECO:0000256" key="5">
    <source>
        <dbReference type="ARBA" id="ARBA00023136"/>
    </source>
</evidence>
<keyword evidence="3 7" id="KW-0812">Transmembrane</keyword>
<feature type="transmembrane region" description="Helical" evidence="7">
    <location>
        <begin position="85"/>
        <end position="106"/>
    </location>
</feature>
<evidence type="ECO:0000256" key="1">
    <source>
        <dbReference type="ARBA" id="ARBA00004651"/>
    </source>
</evidence>
<comment type="subcellular location">
    <subcellularLocation>
        <location evidence="1">Cell membrane</location>
        <topology evidence="1">Multi-pass membrane protein</topology>
    </subcellularLocation>
</comment>
<sequence>MSPHPPPYGAPPNGAPPNGALQHGGPGHPAYGPPVPPGGYASWGRRVAGYLWDIVVVLPALAAMAGGAVLLAVGGATGEGGAATALIVGGVLVLLAAYAWGFYLVFRNIWFDQGRTGWTFGKRKVGIRVLREVDGRPMGVGNAVARWLLHGLLNSCLMLDYLWPLWDPRNQTLTDKILGTVVIHQHDPSRPG</sequence>